<sequence length="558" mass="59769">MSSVQNNSGVTINIYNTAPPPTGNFAPPRGLTFDDQNDTDIDNGQDNNGGDGGAFDNLPLPAWAKSALKSLFGGPDANLPSSSDAAKTIRDFQKQNDIGLLGSEQVQQMAETGYCTMPNGETEPVPENVKAAAQKMMANNGELFKKLETAIRPEHDGLLSAADYDAALKDGSIGKPGTRDLNAPTEQCLDMGAFLKLVMDGVLNKSHRPTEFAAAETIQGFQKEHNIKHLNIDQVKQMADTGYCTGSDGKTDPVPEDVQLAAKKMTDNNCELFKKLETSIRKEADGLLSTQDVDRAAQDGLLSKAGGNGNGTGNGLSAPHKHEANTLDEFLQHLADDLRSRGELDENGFARAPATPGPDGLPPTGNVNNGPATKSEYGSIDTMATFQKEQMGKEHLSRDQVQEMAETGKLTKANGVSMDVPQEVREAAKTMMANNGALFDKIEVAHNGKKDGLISVADYKPAQNQSIKDSAAAIVDFQKTELNGDFLTQAKMNEIAKTGSLTKDDGTVVQVPQKVVDAAKSYMDNDAKLFKEAESWQDNKHDNKLSVKDSERRAAAAA</sequence>
<feature type="compositionally biased region" description="Polar residues" evidence="1">
    <location>
        <begin position="1"/>
        <end position="16"/>
    </location>
</feature>
<accession>A0A1I7LW18</accession>
<evidence type="ECO:0000313" key="3">
    <source>
        <dbReference type="Proteomes" id="UP000199391"/>
    </source>
</evidence>
<dbReference type="RefSeq" id="WP_093559668.1">
    <property type="nucleotide sequence ID" value="NZ_FPBO01000040.1"/>
</dbReference>
<feature type="region of interest" description="Disordered" evidence="1">
    <location>
        <begin position="534"/>
        <end position="558"/>
    </location>
</feature>
<evidence type="ECO:0000256" key="1">
    <source>
        <dbReference type="SAM" id="MobiDB-lite"/>
    </source>
</evidence>
<reference evidence="3" key="1">
    <citation type="submission" date="2016-10" db="EMBL/GenBank/DDBJ databases">
        <authorList>
            <person name="Varghese N."/>
            <person name="Submissions S."/>
        </authorList>
    </citation>
    <scope>NUCLEOTIDE SEQUENCE [LARGE SCALE GENOMIC DNA]</scope>
    <source>
        <strain evidence="3">CGMCC 1.11014</strain>
    </source>
</reference>
<dbReference type="STRING" id="1035707.SAMN05216552_104024"/>
<name>A0A1I7LW18_9BURK</name>
<keyword evidence="3" id="KW-1185">Reference proteome</keyword>
<dbReference type="EMBL" id="FPBO01000040">
    <property type="protein sequence ID" value="SFV13849.1"/>
    <property type="molecule type" value="Genomic_DNA"/>
</dbReference>
<dbReference type="Proteomes" id="UP000199391">
    <property type="component" value="Unassembled WGS sequence"/>
</dbReference>
<dbReference type="OrthoDB" id="8719527at2"/>
<gene>
    <name evidence="2" type="ORF">SAMN05216552_104024</name>
</gene>
<protein>
    <submittedName>
        <fullName evidence="2">Uncharacterized protein</fullName>
    </submittedName>
</protein>
<evidence type="ECO:0000313" key="2">
    <source>
        <dbReference type="EMBL" id="SFV13849.1"/>
    </source>
</evidence>
<proteinExistence type="predicted"/>
<organism evidence="2 3">
    <name type="scientific">Pseudoduganella namucuonensis</name>
    <dbReference type="NCBI Taxonomy" id="1035707"/>
    <lineage>
        <taxon>Bacteria</taxon>
        <taxon>Pseudomonadati</taxon>
        <taxon>Pseudomonadota</taxon>
        <taxon>Betaproteobacteria</taxon>
        <taxon>Burkholderiales</taxon>
        <taxon>Oxalobacteraceae</taxon>
        <taxon>Telluria group</taxon>
        <taxon>Pseudoduganella</taxon>
    </lineage>
</organism>
<dbReference type="AlphaFoldDB" id="A0A1I7LW18"/>
<feature type="region of interest" description="Disordered" evidence="1">
    <location>
        <begin position="1"/>
        <end position="55"/>
    </location>
</feature>